<accession>A0A8S5TDW8</accession>
<dbReference type="EMBL" id="BK032807">
    <property type="protein sequence ID" value="DAF61328.1"/>
    <property type="molecule type" value="Genomic_DNA"/>
</dbReference>
<evidence type="ECO:0000313" key="1">
    <source>
        <dbReference type="EMBL" id="DAF61328.1"/>
    </source>
</evidence>
<sequence length="65" mass="7343">MVDRLSGSCRRLESIRIAWGYEYLAPTPQGAPRRRVKALNGISGLHPPRKINRVALEGAHHTRRV</sequence>
<protein>
    <submittedName>
        <fullName evidence="1">Uncharacterized protein</fullName>
    </submittedName>
</protein>
<proteinExistence type="predicted"/>
<name>A0A8S5TDW8_9CAUD</name>
<organism evidence="1">
    <name type="scientific">Siphoviridae sp. ctkV91</name>
    <dbReference type="NCBI Taxonomy" id="2827924"/>
    <lineage>
        <taxon>Viruses</taxon>
        <taxon>Duplodnaviria</taxon>
        <taxon>Heunggongvirae</taxon>
        <taxon>Uroviricota</taxon>
        <taxon>Caudoviricetes</taxon>
    </lineage>
</organism>
<reference evidence="1" key="1">
    <citation type="journal article" date="2021" name="Proc. Natl. Acad. Sci. U.S.A.">
        <title>A Catalog of Tens of Thousands of Viruses from Human Metagenomes Reveals Hidden Associations with Chronic Diseases.</title>
        <authorList>
            <person name="Tisza M.J."/>
            <person name="Buck C.B."/>
        </authorList>
    </citation>
    <scope>NUCLEOTIDE SEQUENCE</scope>
    <source>
        <strain evidence="1">CtkV91</strain>
    </source>
</reference>